<reference evidence="3" key="2">
    <citation type="submission" date="2024-06" db="EMBL/GenBank/DDBJ databases">
        <authorList>
            <person name="Plum-Jensen L.E."/>
            <person name="Schramm A."/>
            <person name="Marshall I.P.G."/>
        </authorList>
    </citation>
    <scope>NUCLEOTIDE SEQUENCE</scope>
    <source>
        <strain evidence="3">Rat1</strain>
    </source>
</reference>
<dbReference type="AlphaFoldDB" id="A0AAU8LT35"/>
<evidence type="ECO:0000259" key="2">
    <source>
        <dbReference type="Pfam" id="PF19935"/>
    </source>
</evidence>
<proteinExistence type="predicted"/>
<dbReference type="Pfam" id="PF19935">
    <property type="entry name" value="DUF6398"/>
    <property type="match status" value="1"/>
</dbReference>
<evidence type="ECO:0000313" key="3">
    <source>
        <dbReference type="EMBL" id="XCN72045.1"/>
    </source>
</evidence>
<sequence>MSEERTKEIIELVRSFGTRYLNEELTACTRRLCIALAQNRKLTITRGKKEIWAASIVYVIARANFLFDKENENFLTADVICDFFGTNKTTTANKATVIEKALNISHADKRFCTEEIIDSLSFVMTKDGFILPKKVVESKIESLVDEVIYEMADEEESREIEQFMAEQKKQEEAAAQAKKERRAEINREIAEKKRKKKEEEQVQKVGRQLKLW</sequence>
<feature type="domain" description="DUF6398" evidence="2">
    <location>
        <begin position="8"/>
        <end position="113"/>
    </location>
</feature>
<dbReference type="EMBL" id="CP159373">
    <property type="protein sequence ID" value="XCN72045.1"/>
    <property type="molecule type" value="Genomic_DNA"/>
</dbReference>
<gene>
    <name evidence="3" type="ORF">Q3M24_17280</name>
</gene>
<feature type="compositionally biased region" description="Basic and acidic residues" evidence="1">
    <location>
        <begin position="166"/>
        <end position="183"/>
    </location>
</feature>
<reference evidence="3" key="1">
    <citation type="journal article" date="2024" name="Syst. Appl. Microbiol.">
        <title>First single-strain enrichments of Electrothrix cable bacteria, description of E. aestuarii sp. nov. and E. rattekaaiensis sp. nov., and proposal of a cable bacteria taxonomy following the rules of the SeqCode.</title>
        <authorList>
            <person name="Plum-Jensen L.E."/>
            <person name="Schramm A."/>
            <person name="Marshall I.P.G."/>
        </authorList>
    </citation>
    <scope>NUCLEOTIDE SEQUENCE</scope>
    <source>
        <strain evidence="3">Rat1</strain>
    </source>
</reference>
<name>A0AAU8LT35_9BACT</name>
<accession>A0AAU8LT35</accession>
<dbReference type="InterPro" id="IPR045651">
    <property type="entry name" value="DUF6398"/>
</dbReference>
<organism evidence="3">
    <name type="scientific">Candidatus Electrothrix aestuarii</name>
    <dbReference type="NCBI Taxonomy" id="3062594"/>
    <lineage>
        <taxon>Bacteria</taxon>
        <taxon>Pseudomonadati</taxon>
        <taxon>Thermodesulfobacteriota</taxon>
        <taxon>Desulfobulbia</taxon>
        <taxon>Desulfobulbales</taxon>
        <taxon>Desulfobulbaceae</taxon>
        <taxon>Candidatus Electrothrix</taxon>
    </lineage>
</organism>
<protein>
    <submittedName>
        <fullName evidence="3">DUF6398 domain-containing protein</fullName>
    </submittedName>
</protein>
<evidence type="ECO:0000256" key="1">
    <source>
        <dbReference type="SAM" id="MobiDB-lite"/>
    </source>
</evidence>
<feature type="region of interest" description="Disordered" evidence="1">
    <location>
        <begin position="164"/>
        <end position="183"/>
    </location>
</feature>
<dbReference type="KEGG" id="eaj:Q3M24_17280"/>